<evidence type="ECO:0000256" key="2">
    <source>
        <dbReference type="SAM" id="MobiDB-lite"/>
    </source>
</evidence>
<dbReference type="Proteomes" id="UP000653305">
    <property type="component" value="Unassembled WGS sequence"/>
</dbReference>
<dbReference type="AlphaFoldDB" id="A0A830CB31"/>
<sequence>MAFVPLANALVLLQLSLLISCISTPVYGDNYHPPAPSPAPVKPPVQPPVKPPTKPPVYPPVKPPTKPPVHPPVKPPTPPPASPPSYPPVKPPPVRKLLAVQGVVFCKSCKYKGIDTLMNAAPLPKAVVKLQCNNTKYGLVEQTKTDKNGYFLFTPQKVTTMAFHKCKVFLVSSPVAHCNVSTNLRAGIAGAILIPDPKPPVTTSLYQYFNVGPFAFEPSKKCHY</sequence>
<evidence type="ECO:0000256" key="1">
    <source>
        <dbReference type="ARBA" id="ARBA00022729"/>
    </source>
</evidence>
<evidence type="ECO:0000313" key="4">
    <source>
        <dbReference type="EMBL" id="GFP95482.1"/>
    </source>
</evidence>
<gene>
    <name evidence="4" type="ORF">PHJA_001692500</name>
</gene>
<evidence type="ECO:0000256" key="3">
    <source>
        <dbReference type="SAM" id="SignalP"/>
    </source>
</evidence>
<feature type="chain" id="PRO_5032907425" evidence="3">
    <location>
        <begin position="29"/>
        <end position="224"/>
    </location>
</feature>
<dbReference type="Pfam" id="PF01190">
    <property type="entry name" value="Pollen_Ole_e_1"/>
    <property type="match status" value="1"/>
</dbReference>
<reference evidence="4" key="1">
    <citation type="submission" date="2020-07" db="EMBL/GenBank/DDBJ databases">
        <title>Ethylene signaling mediates host invasion by parasitic plants.</title>
        <authorList>
            <person name="Yoshida S."/>
        </authorList>
    </citation>
    <scope>NUCLEOTIDE SEQUENCE</scope>
    <source>
        <strain evidence="4">Okayama</strain>
    </source>
</reference>
<dbReference type="GO" id="GO:0071944">
    <property type="term" value="C:cell periphery"/>
    <property type="evidence" value="ECO:0007669"/>
    <property type="project" value="TreeGrafter"/>
</dbReference>
<dbReference type="PANTHER" id="PTHR33470">
    <property type="entry name" value="OS01G0164075 PROTEIN"/>
    <property type="match status" value="1"/>
</dbReference>
<dbReference type="EMBL" id="BMAC01000391">
    <property type="protein sequence ID" value="GFP95482.1"/>
    <property type="molecule type" value="Genomic_DNA"/>
</dbReference>
<organism evidence="4 5">
    <name type="scientific">Phtheirospermum japonicum</name>
    <dbReference type="NCBI Taxonomy" id="374723"/>
    <lineage>
        <taxon>Eukaryota</taxon>
        <taxon>Viridiplantae</taxon>
        <taxon>Streptophyta</taxon>
        <taxon>Embryophyta</taxon>
        <taxon>Tracheophyta</taxon>
        <taxon>Spermatophyta</taxon>
        <taxon>Magnoliopsida</taxon>
        <taxon>eudicotyledons</taxon>
        <taxon>Gunneridae</taxon>
        <taxon>Pentapetalae</taxon>
        <taxon>asterids</taxon>
        <taxon>lamiids</taxon>
        <taxon>Lamiales</taxon>
        <taxon>Orobanchaceae</taxon>
        <taxon>Orobanchaceae incertae sedis</taxon>
        <taxon>Phtheirospermum</taxon>
    </lineage>
</organism>
<evidence type="ECO:0000313" key="5">
    <source>
        <dbReference type="Proteomes" id="UP000653305"/>
    </source>
</evidence>
<proteinExistence type="predicted"/>
<dbReference type="PANTHER" id="PTHR33470:SF22">
    <property type="entry name" value="POLLEN OLE E 1 ALLERGEN AND EXTENSIN FAMILY PROTEIN"/>
    <property type="match status" value="1"/>
</dbReference>
<feature type="region of interest" description="Disordered" evidence="2">
    <location>
        <begin position="37"/>
        <end position="88"/>
    </location>
</feature>
<keyword evidence="5" id="KW-1185">Reference proteome</keyword>
<comment type="caution">
    <text evidence="4">The sequence shown here is derived from an EMBL/GenBank/DDBJ whole genome shotgun (WGS) entry which is preliminary data.</text>
</comment>
<accession>A0A830CB31</accession>
<dbReference type="PRINTS" id="PR01217">
    <property type="entry name" value="PRICHEXTENSN"/>
</dbReference>
<keyword evidence="1 3" id="KW-0732">Signal</keyword>
<name>A0A830CB31_9LAMI</name>
<dbReference type="OrthoDB" id="665669at2759"/>
<feature type="signal peptide" evidence="3">
    <location>
        <begin position="1"/>
        <end position="28"/>
    </location>
</feature>
<protein>
    <submittedName>
        <fullName evidence="4">Pistil-specific extensin-like protein</fullName>
    </submittedName>
</protein>